<dbReference type="AlphaFoldDB" id="A0A2T7PVI4"/>
<comment type="caution">
    <text evidence="1">The sequence shown here is derived from an EMBL/GenBank/DDBJ whole genome shotgun (WGS) entry which is preliminary data.</text>
</comment>
<dbReference type="EMBL" id="PZQS01000001">
    <property type="protein sequence ID" value="PVD37429.1"/>
    <property type="molecule type" value="Genomic_DNA"/>
</dbReference>
<reference evidence="1 2" key="1">
    <citation type="submission" date="2018-04" db="EMBL/GenBank/DDBJ databases">
        <title>The genome of golden apple snail Pomacea canaliculata provides insight into stress tolerance and invasive adaptation.</title>
        <authorList>
            <person name="Liu C."/>
            <person name="Liu B."/>
            <person name="Ren Y."/>
            <person name="Zhang Y."/>
            <person name="Wang H."/>
            <person name="Li S."/>
            <person name="Jiang F."/>
            <person name="Yin L."/>
            <person name="Zhang G."/>
            <person name="Qian W."/>
            <person name="Fan W."/>
        </authorList>
    </citation>
    <scope>NUCLEOTIDE SEQUENCE [LARGE SCALE GENOMIC DNA]</scope>
    <source>
        <strain evidence="1">SZHN2017</strain>
        <tissue evidence="1">Muscle</tissue>
    </source>
</reference>
<name>A0A2T7PVI4_POMCA</name>
<organism evidence="1 2">
    <name type="scientific">Pomacea canaliculata</name>
    <name type="common">Golden apple snail</name>
    <dbReference type="NCBI Taxonomy" id="400727"/>
    <lineage>
        <taxon>Eukaryota</taxon>
        <taxon>Metazoa</taxon>
        <taxon>Spiralia</taxon>
        <taxon>Lophotrochozoa</taxon>
        <taxon>Mollusca</taxon>
        <taxon>Gastropoda</taxon>
        <taxon>Caenogastropoda</taxon>
        <taxon>Architaenioglossa</taxon>
        <taxon>Ampullarioidea</taxon>
        <taxon>Ampullariidae</taxon>
        <taxon>Pomacea</taxon>
    </lineage>
</organism>
<keyword evidence="2" id="KW-1185">Reference proteome</keyword>
<accession>A0A2T7PVI4</accession>
<proteinExistence type="predicted"/>
<evidence type="ECO:0000313" key="1">
    <source>
        <dbReference type="EMBL" id="PVD37429.1"/>
    </source>
</evidence>
<dbReference type="Proteomes" id="UP000245119">
    <property type="component" value="Linkage Group LG1"/>
</dbReference>
<evidence type="ECO:0000313" key="2">
    <source>
        <dbReference type="Proteomes" id="UP000245119"/>
    </source>
</evidence>
<gene>
    <name evidence="1" type="ORF">C0Q70_00019</name>
</gene>
<protein>
    <submittedName>
        <fullName evidence="1">Uncharacterized protein</fullName>
    </submittedName>
</protein>
<sequence length="143" mass="15567">MRQRRQPLTAVSDDQKKVEMTMQIVDKHSCPQKCLDDHRMDDHGGSLLSDSDGLQLVTSVAKRQWSGKLETGANGPSTENGAGYSTHWVLIEQVSADRCDRLASADCNRHQLVFPGCEAGNGQVSTKSPAKVAQRFSGQTALV</sequence>